<name>A0A6A6USL2_9PEZI</name>
<feature type="compositionally biased region" description="Polar residues" evidence="1">
    <location>
        <begin position="190"/>
        <end position="202"/>
    </location>
</feature>
<dbReference type="OrthoDB" id="5407799at2759"/>
<dbReference type="CDD" id="cd19817">
    <property type="entry name" value="Bbox1_ANCHR-like"/>
    <property type="match status" value="1"/>
</dbReference>
<dbReference type="EMBL" id="MU004230">
    <property type="protein sequence ID" value="KAF2674078.1"/>
    <property type="molecule type" value="Genomic_DNA"/>
</dbReference>
<keyword evidence="3" id="KW-1185">Reference proteome</keyword>
<dbReference type="SUPFAM" id="SSF57845">
    <property type="entry name" value="B-box zinc-binding domain"/>
    <property type="match status" value="1"/>
</dbReference>
<dbReference type="Pfam" id="PF22586">
    <property type="entry name" value="ANCHR-like_BBOX"/>
    <property type="match status" value="1"/>
</dbReference>
<feature type="compositionally biased region" description="Polar residues" evidence="1">
    <location>
        <begin position="23"/>
        <end position="37"/>
    </location>
</feature>
<organism evidence="2 3">
    <name type="scientific">Microthyrium microscopicum</name>
    <dbReference type="NCBI Taxonomy" id="703497"/>
    <lineage>
        <taxon>Eukaryota</taxon>
        <taxon>Fungi</taxon>
        <taxon>Dikarya</taxon>
        <taxon>Ascomycota</taxon>
        <taxon>Pezizomycotina</taxon>
        <taxon>Dothideomycetes</taxon>
        <taxon>Dothideomycetes incertae sedis</taxon>
        <taxon>Microthyriales</taxon>
        <taxon>Microthyriaceae</taxon>
        <taxon>Microthyrium</taxon>
    </lineage>
</organism>
<gene>
    <name evidence="2" type="ORF">BT63DRAFT_408293</name>
</gene>
<sequence length="314" mass="34305">MSNRVDDAGLLARLNALRKSNISLDKSSSLANSQPKASTLEDRLRNIRGGRLSNGEATEGLVEEAPTESLKAEDITSLGLSKEDRKEMNEAIRHLSAGPEFTKTDAAEVKSTLADARRVLAQKRSEDEKAENNGEESETSSTKGNGDEGHEKTANADDPVTEDDIEQLLAELNLDEEEDTGENNDESEQTESILQLPDTPSQLRPKPIQENADESSLELPSVPSAAPKTSSGLDLPSTPGSKVKSSDDEEKEDENWCEICFDDATLQCRGCDGDLYCSRCWNEAHLGESADPELRRHKALNLEKDTKKPKQVLA</sequence>
<feature type="compositionally biased region" description="Basic and acidic residues" evidence="1">
    <location>
        <begin position="81"/>
        <end position="93"/>
    </location>
</feature>
<dbReference type="AlphaFoldDB" id="A0A6A6USL2"/>
<feature type="compositionally biased region" description="Basic and acidic residues" evidence="1">
    <location>
        <begin position="145"/>
        <end position="155"/>
    </location>
</feature>
<dbReference type="PANTHER" id="PTHR46603:SF1">
    <property type="entry name" value="ABSCISSION_NOCUT CHECKPOINT REGULATOR"/>
    <property type="match status" value="1"/>
</dbReference>
<dbReference type="Proteomes" id="UP000799302">
    <property type="component" value="Unassembled WGS sequence"/>
</dbReference>
<evidence type="ECO:0000256" key="1">
    <source>
        <dbReference type="SAM" id="MobiDB-lite"/>
    </source>
</evidence>
<feature type="region of interest" description="Disordered" evidence="1">
    <location>
        <begin position="117"/>
        <end position="254"/>
    </location>
</feature>
<evidence type="ECO:0000313" key="3">
    <source>
        <dbReference type="Proteomes" id="UP000799302"/>
    </source>
</evidence>
<feature type="compositionally biased region" description="Acidic residues" evidence="1">
    <location>
        <begin position="173"/>
        <end position="189"/>
    </location>
</feature>
<reference evidence="2" key="1">
    <citation type="journal article" date="2020" name="Stud. Mycol.">
        <title>101 Dothideomycetes genomes: a test case for predicting lifestyles and emergence of pathogens.</title>
        <authorList>
            <person name="Haridas S."/>
            <person name="Albert R."/>
            <person name="Binder M."/>
            <person name="Bloem J."/>
            <person name="Labutti K."/>
            <person name="Salamov A."/>
            <person name="Andreopoulos B."/>
            <person name="Baker S."/>
            <person name="Barry K."/>
            <person name="Bills G."/>
            <person name="Bluhm B."/>
            <person name="Cannon C."/>
            <person name="Castanera R."/>
            <person name="Culley D."/>
            <person name="Daum C."/>
            <person name="Ezra D."/>
            <person name="Gonzalez J."/>
            <person name="Henrissat B."/>
            <person name="Kuo A."/>
            <person name="Liang C."/>
            <person name="Lipzen A."/>
            <person name="Lutzoni F."/>
            <person name="Magnuson J."/>
            <person name="Mondo S."/>
            <person name="Nolan M."/>
            <person name="Ohm R."/>
            <person name="Pangilinan J."/>
            <person name="Park H.-J."/>
            <person name="Ramirez L."/>
            <person name="Alfaro M."/>
            <person name="Sun H."/>
            <person name="Tritt A."/>
            <person name="Yoshinaga Y."/>
            <person name="Zwiers L.-H."/>
            <person name="Turgeon B."/>
            <person name="Goodwin S."/>
            <person name="Spatafora J."/>
            <person name="Crous P."/>
            <person name="Grigoriev I."/>
        </authorList>
    </citation>
    <scope>NUCLEOTIDE SEQUENCE</scope>
    <source>
        <strain evidence="2">CBS 115976</strain>
    </source>
</reference>
<proteinExistence type="predicted"/>
<dbReference type="InterPro" id="IPR044553">
    <property type="entry name" value="Bbox1_ANCHR"/>
</dbReference>
<protein>
    <submittedName>
        <fullName evidence="2">Uncharacterized protein</fullName>
    </submittedName>
</protein>
<accession>A0A6A6USL2</accession>
<dbReference type="PANTHER" id="PTHR46603">
    <property type="entry name" value="ABSCISSION/NOCUT CHECKPOINT REGULATOR"/>
    <property type="match status" value="1"/>
</dbReference>
<evidence type="ECO:0000313" key="2">
    <source>
        <dbReference type="EMBL" id="KAF2674078.1"/>
    </source>
</evidence>
<feature type="region of interest" description="Disordered" evidence="1">
    <location>
        <begin position="23"/>
        <end position="103"/>
    </location>
</feature>
<feature type="compositionally biased region" description="Basic and acidic residues" evidence="1">
    <location>
        <begin position="117"/>
        <end position="132"/>
    </location>
</feature>